<evidence type="ECO:0000313" key="3">
    <source>
        <dbReference type="EMBL" id="ABQ43672.1"/>
    </source>
</evidence>
<evidence type="ECO:0000256" key="1">
    <source>
        <dbReference type="SAM" id="Phobius"/>
    </source>
</evidence>
<accession>A7XCG0</accession>
<feature type="transmembrane region" description="Helical" evidence="1">
    <location>
        <begin position="6"/>
        <end position="22"/>
    </location>
</feature>
<proteinExistence type="predicted"/>
<organism evidence="2 5">
    <name type="scientific">Tanapox virus</name>
    <dbReference type="NCBI Taxonomy" id="99000"/>
    <lineage>
        <taxon>Viruses</taxon>
        <taxon>Varidnaviria</taxon>
        <taxon>Bamfordvirae</taxon>
        <taxon>Nucleocytoviricota</taxon>
        <taxon>Pokkesviricetes</taxon>
        <taxon>Chitovirales</taxon>
        <taxon>Poxviridae</taxon>
        <taxon>Chordopoxvirinae</taxon>
        <taxon>Yatapoxvirus</taxon>
        <taxon>Yatapoxvirus tanapox</taxon>
    </lineage>
</organism>
<keyword evidence="1" id="KW-0812">Transmembrane</keyword>
<name>A7XCG0_9POXV</name>
<evidence type="ECO:0000313" key="2">
    <source>
        <dbReference type="EMBL" id="ABQ43517.1"/>
    </source>
</evidence>
<dbReference type="EMBL" id="EF420156">
    <property type="protein sequence ID" value="ABQ43517.1"/>
    <property type="molecule type" value="Genomic_DNA"/>
</dbReference>
<evidence type="ECO:0000313" key="5">
    <source>
        <dbReference type="Proteomes" id="UP000130031"/>
    </source>
</evidence>
<protein>
    <submittedName>
        <fullName evidence="2">Uncharacterized protein 42.5L</fullName>
    </submittedName>
</protein>
<reference evidence="4 5" key="1">
    <citation type="journal article" date="2007" name="Virus Res.">
        <title>Comparative genetic analysis of genomic DNA sequences of two human isolates of Tanapox virus.</title>
        <authorList>
            <person name="Nazarian S.H."/>
            <person name="Barrett J.W."/>
            <person name="Frace A.M."/>
            <person name="Olsen-Rasmussen M."/>
            <person name="Khristova M."/>
            <person name="Shaban M."/>
            <person name="Neering S."/>
            <person name="Li Y."/>
            <person name="Damon I.K."/>
            <person name="Esposito J.J."/>
            <person name="Essani K."/>
            <person name="McFadden G."/>
        </authorList>
    </citation>
    <scope>NUCLEOTIDE SEQUENCE [LARGE SCALE GENOMIC DNA]</scope>
    <source>
        <strain evidence="2">TPV-Kenya</strain>
        <strain evidence="3">TPV-RoC</strain>
    </source>
</reference>
<dbReference type="Proteomes" id="UP000130031">
    <property type="component" value="Segment"/>
</dbReference>
<gene>
    <name evidence="2" type="primary">42.5L</name>
</gene>
<keyword evidence="1" id="KW-1133">Transmembrane helix</keyword>
<dbReference type="Proteomes" id="UP000099606">
    <property type="component" value="Segment"/>
</dbReference>
<dbReference type="EMBL" id="EF420157">
    <property type="protein sequence ID" value="ABQ43672.1"/>
    <property type="molecule type" value="Genomic_DNA"/>
</dbReference>
<sequence>MIVIVIFLIAFSFCMWLSYLFLKPYIVIGA</sequence>
<evidence type="ECO:0000313" key="4">
    <source>
        <dbReference type="Proteomes" id="UP000099606"/>
    </source>
</evidence>
<keyword evidence="1" id="KW-0472">Membrane</keyword>